<name>A0A0B4GZM5_METGA</name>
<feature type="compositionally biased region" description="Polar residues" evidence="1">
    <location>
        <begin position="32"/>
        <end position="42"/>
    </location>
</feature>
<proteinExistence type="predicted"/>
<gene>
    <name evidence="2" type="ORF">MGU_07594</name>
</gene>
<evidence type="ECO:0000313" key="2">
    <source>
        <dbReference type="EMBL" id="KID85172.1"/>
    </source>
</evidence>
<dbReference type="HOGENOM" id="CLU_1777925_0_0_1"/>
<dbReference type="AlphaFoldDB" id="A0A0B4GZM5"/>
<organism evidence="2 3">
    <name type="scientific">Metarhizium guizhouense (strain ARSEF 977)</name>
    <dbReference type="NCBI Taxonomy" id="1276136"/>
    <lineage>
        <taxon>Eukaryota</taxon>
        <taxon>Fungi</taxon>
        <taxon>Dikarya</taxon>
        <taxon>Ascomycota</taxon>
        <taxon>Pezizomycotina</taxon>
        <taxon>Sordariomycetes</taxon>
        <taxon>Hypocreomycetidae</taxon>
        <taxon>Hypocreales</taxon>
        <taxon>Clavicipitaceae</taxon>
        <taxon>Metarhizium</taxon>
    </lineage>
</organism>
<sequence length="146" mass="16075">MLPRTKVSTSIDTNHGTFVPPTRPNDRGSHLVETSPSTTSAPGESWKKGRPARKSTLAPQTEDWHWGFSSITAEEDLDSMRNTAAESDIDDLDESKLSEADDDSPSEDADGQQFNCETIDCLMLSNELYRIVEALDPEMLDIGSSK</sequence>
<keyword evidence="3" id="KW-1185">Reference proteome</keyword>
<protein>
    <submittedName>
        <fullName evidence="2">Uncharacterized protein</fullName>
    </submittedName>
</protein>
<accession>A0A0B4GZM5</accession>
<evidence type="ECO:0000313" key="3">
    <source>
        <dbReference type="Proteomes" id="UP000031192"/>
    </source>
</evidence>
<feature type="compositionally biased region" description="Polar residues" evidence="1">
    <location>
        <begin position="1"/>
        <end position="16"/>
    </location>
</feature>
<feature type="compositionally biased region" description="Acidic residues" evidence="1">
    <location>
        <begin position="100"/>
        <end position="110"/>
    </location>
</feature>
<dbReference type="OrthoDB" id="4941521at2759"/>
<reference evidence="2 3" key="1">
    <citation type="journal article" date="2014" name="Proc. Natl. Acad. Sci. U.S.A.">
        <title>Trajectory and genomic determinants of fungal-pathogen speciation and host adaptation.</title>
        <authorList>
            <person name="Hu X."/>
            <person name="Xiao G."/>
            <person name="Zheng P."/>
            <person name="Shang Y."/>
            <person name="Su Y."/>
            <person name="Zhang X."/>
            <person name="Liu X."/>
            <person name="Zhan S."/>
            <person name="St Leger R.J."/>
            <person name="Wang C."/>
        </authorList>
    </citation>
    <scope>NUCLEOTIDE SEQUENCE [LARGE SCALE GENOMIC DNA]</scope>
    <source>
        <strain evidence="2 3">ARSEF 977</strain>
    </source>
</reference>
<evidence type="ECO:0000256" key="1">
    <source>
        <dbReference type="SAM" id="MobiDB-lite"/>
    </source>
</evidence>
<feature type="region of interest" description="Disordered" evidence="1">
    <location>
        <begin position="1"/>
        <end position="113"/>
    </location>
</feature>
<dbReference type="EMBL" id="AZNH01000033">
    <property type="protein sequence ID" value="KID85172.1"/>
    <property type="molecule type" value="Genomic_DNA"/>
</dbReference>
<comment type="caution">
    <text evidence="2">The sequence shown here is derived from an EMBL/GenBank/DDBJ whole genome shotgun (WGS) entry which is preliminary data.</text>
</comment>
<dbReference type="Proteomes" id="UP000031192">
    <property type="component" value="Unassembled WGS sequence"/>
</dbReference>